<comment type="caution">
    <text evidence="1">The sequence shown here is derived from an EMBL/GenBank/DDBJ whole genome shotgun (WGS) entry which is preliminary data.</text>
</comment>
<keyword evidence="2" id="KW-1185">Reference proteome</keyword>
<feature type="non-terminal residue" evidence="1">
    <location>
        <position position="1"/>
    </location>
</feature>
<accession>A0AAD4D2U7</accession>
<gene>
    <name evidence="1" type="ORF">BGZ95_004620</name>
</gene>
<name>A0AAD4D2U7_9FUNG</name>
<dbReference type="AlphaFoldDB" id="A0AAD4D2U7"/>
<organism evidence="1 2">
    <name type="scientific">Linnemannia exigua</name>
    <dbReference type="NCBI Taxonomy" id="604196"/>
    <lineage>
        <taxon>Eukaryota</taxon>
        <taxon>Fungi</taxon>
        <taxon>Fungi incertae sedis</taxon>
        <taxon>Mucoromycota</taxon>
        <taxon>Mortierellomycotina</taxon>
        <taxon>Mortierellomycetes</taxon>
        <taxon>Mortierellales</taxon>
        <taxon>Mortierellaceae</taxon>
        <taxon>Linnemannia</taxon>
    </lineage>
</organism>
<protein>
    <submittedName>
        <fullName evidence="1">Uncharacterized protein</fullName>
    </submittedName>
</protein>
<reference evidence="1" key="1">
    <citation type="journal article" date="2020" name="Fungal Divers.">
        <title>Resolving the Mortierellaceae phylogeny through synthesis of multi-gene phylogenetics and phylogenomics.</title>
        <authorList>
            <person name="Vandepol N."/>
            <person name="Liber J."/>
            <person name="Desiro A."/>
            <person name="Na H."/>
            <person name="Kennedy M."/>
            <person name="Barry K."/>
            <person name="Grigoriev I.V."/>
            <person name="Miller A.N."/>
            <person name="O'Donnell K."/>
            <person name="Stajich J.E."/>
            <person name="Bonito G."/>
        </authorList>
    </citation>
    <scope>NUCLEOTIDE SEQUENCE</scope>
    <source>
        <strain evidence="1">NRRL 28262</strain>
    </source>
</reference>
<sequence>MSTLDTNNPSERLGPAQSKIVFSAEERFAAGLTFARNQYTIVVWDVTYASAKDVVIEDHTRKATGSFDIPSSSSGAWLDLTISPDGSTLVVFEISRMAAGTGLKAIKEIEVKLAPELETFVGFSRLQNRIPGSRNLSLDHELVFVAYDGLSIAVYDLYAFSSRRRITCLYVLSPEEISVKRYNFVLERNLSTGELFLRIFEYEGINGGGEGKEMEVFSQVFFDSYDPEVVVLGHNNRFAVRLDFGVCLWQLPSLRGGSFTLLSFEPSKHPLLALNESIEVIRNGQHSLVEDVKFAQRSLTEDIKTIESQFEALKDEQHSFNTEDDDIGYPVLCNHGKILRWPM</sequence>
<dbReference type="EMBL" id="JAAAIL010002177">
    <property type="protein sequence ID" value="KAG0259617.1"/>
    <property type="molecule type" value="Genomic_DNA"/>
</dbReference>
<dbReference type="Proteomes" id="UP001194580">
    <property type="component" value="Unassembled WGS sequence"/>
</dbReference>
<evidence type="ECO:0000313" key="1">
    <source>
        <dbReference type="EMBL" id="KAG0259617.1"/>
    </source>
</evidence>
<proteinExistence type="predicted"/>
<evidence type="ECO:0000313" key="2">
    <source>
        <dbReference type="Proteomes" id="UP001194580"/>
    </source>
</evidence>